<gene>
    <name evidence="1" type="ORF">N5910_04575</name>
</gene>
<sequence length="136" mass="15002">MKKTYMAGILLLLVGVVFASGCVSDTAPQEEKTVNVTDLKVVSEGYGLYSVSGKITALKDYGYLEMHLNWYDSEGNLLYENPLAWNTNNAKTGQTIKFKAEDYIDTGKPARVEILIYGTPFGGSESDLIYNNTIKV</sequence>
<dbReference type="GeneID" id="58978535"/>
<dbReference type="RefSeq" id="WP_074358931.1">
    <property type="nucleotide sequence ID" value="NZ_CP104550.1"/>
</dbReference>
<dbReference type="KEGG" id="mwo:MWSIV6_0888"/>
<dbReference type="SMR" id="A0A9E7RUR1"/>
<reference evidence="1" key="1">
    <citation type="submission" date="2022-09" db="EMBL/GenBank/DDBJ databases">
        <title>Characterization of three MwoI isoschizomers from sequenced genome and metagenomes.</title>
        <authorList>
            <person name="Fomenkov A."/>
            <person name="Xu S.Y."/>
            <person name="Roberts R.J."/>
        </authorList>
    </citation>
    <scope>NUCLEOTIDE SEQUENCE</scope>
    <source>
        <strain evidence="1">DSM 2970</strain>
    </source>
</reference>
<dbReference type="AlphaFoldDB" id="A0A9E7RUR1"/>
<proteinExistence type="predicted"/>
<name>A0A9E7RUR1_METWO</name>
<accession>A0A9E7RUR1</accession>
<dbReference type="GeneID" id="75106501"/>
<protein>
    <submittedName>
        <fullName evidence="1">Uncharacterized protein</fullName>
    </submittedName>
</protein>
<evidence type="ECO:0000313" key="1">
    <source>
        <dbReference type="EMBL" id="UXH32559.1"/>
    </source>
</evidence>
<dbReference type="EMBL" id="CP104550">
    <property type="protein sequence ID" value="UXH32559.1"/>
    <property type="molecule type" value="Genomic_DNA"/>
</dbReference>
<organism evidence="1">
    <name type="scientific">Methanothermobacter wolfeii</name>
    <name type="common">Methanobacterium wolfei</name>
    <dbReference type="NCBI Taxonomy" id="145261"/>
    <lineage>
        <taxon>Archaea</taxon>
        <taxon>Methanobacteriati</taxon>
        <taxon>Methanobacteriota</taxon>
        <taxon>Methanomada group</taxon>
        <taxon>Methanobacteria</taxon>
        <taxon>Methanobacteriales</taxon>
        <taxon>Methanobacteriaceae</taxon>
        <taxon>Methanothermobacter</taxon>
    </lineage>
</organism>
<dbReference type="PROSITE" id="PS51257">
    <property type="entry name" value="PROKAR_LIPOPROTEIN"/>
    <property type="match status" value="1"/>
</dbReference>
<dbReference type="Proteomes" id="UP001065373">
    <property type="component" value="Chromosome"/>
</dbReference>